<dbReference type="Pfam" id="PF00903">
    <property type="entry name" value="Glyoxalase"/>
    <property type="match status" value="1"/>
</dbReference>
<evidence type="ECO:0000313" key="1">
    <source>
        <dbReference type="EMBL" id="AQP43484.1"/>
    </source>
</evidence>
<dbReference type="OrthoDB" id="9795306at2"/>
<dbReference type="Proteomes" id="UP000188324">
    <property type="component" value="Chromosome"/>
</dbReference>
<dbReference type="InterPro" id="IPR028973">
    <property type="entry name" value="PhnB-like"/>
</dbReference>
<dbReference type="STRING" id="1610493.RPIT_00505"/>
<dbReference type="PANTHER" id="PTHR33990:SF1">
    <property type="entry name" value="PROTEIN YJDN"/>
    <property type="match status" value="1"/>
</dbReference>
<gene>
    <name evidence="1" type="ORF">RPIT_00505</name>
</gene>
<dbReference type="CDD" id="cd06588">
    <property type="entry name" value="PhnB_like"/>
    <property type="match status" value="1"/>
</dbReference>
<dbReference type="InterPro" id="IPR029068">
    <property type="entry name" value="Glyas_Bleomycin-R_OHBP_Dase"/>
</dbReference>
<dbReference type="PANTHER" id="PTHR33990">
    <property type="entry name" value="PROTEIN YJDN-RELATED"/>
    <property type="match status" value="1"/>
</dbReference>
<dbReference type="KEGG" id="tfl:RPIT_00505"/>
<sequence>MATLATYIAYEGVGSTKTAFEHYRDIFGGELKVLTYGDVPPMEGMPFTPDPNSVAHATLELPGGTIAGGDAMPGESYVVKDTVYSMLYTLDDVEEARGYIQKMVDGGGSINMPFEPAPWGGHYGQVFDKFGVMWSFDVGGTDQPQE</sequence>
<name>A0A1Q2CBJ7_9ACTN</name>
<evidence type="ECO:0000313" key="2">
    <source>
        <dbReference type="Proteomes" id="UP000188324"/>
    </source>
</evidence>
<dbReference type="InterPro" id="IPR004360">
    <property type="entry name" value="Glyas_Fos-R_dOase_dom"/>
</dbReference>
<protein>
    <submittedName>
        <fullName evidence="1">VOC family protein</fullName>
    </submittedName>
</protein>
<dbReference type="RefSeq" id="WP_077339457.1">
    <property type="nucleotide sequence ID" value="NZ_CP019605.1"/>
</dbReference>
<dbReference type="EMBL" id="CP019605">
    <property type="protein sequence ID" value="AQP43484.1"/>
    <property type="molecule type" value="Genomic_DNA"/>
</dbReference>
<dbReference type="Gene3D" id="3.10.180.10">
    <property type="entry name" value="2,3-Dihydroxybiphenyl 1,2-Dioxygenase, domain 1"/>
    <property type="match status" value="1"/>
</dbReference>
<reference evidence="1 2" key="1">
    <citation type="journal article" date="2016" name="Int. J. Syst. Evol. Microbiol.">
        <title>Tessaracoccus flavus sp. nov., isolated from the drainage system of a lindane-producing factory.</title>
        <authorList>
            <person name="Kumari R."/>
            <person name="Singh P."/>
            <person name="Schumann P."/>
            <person name="Lal R."/>
        </authorList>
    </citation>
    <scope>NUCLEOTIDE SEQUENCE [LARGE SCALE GENOMIC DNA]</scope>
    <source>
        <strain evidence="1 2">RP1T</strain>
    </source>
</reference>
<organism evidence="1 2">
    <name type="scientific">Tessaracoccus flavus</name>
    <dbReference type="NCBI Taxonomy" id="1610493"/>
    <lineage>
        <taxon>Bacteria</taxon>
        <taxon>Bacillati</taxon>
        <taxon>Actinomycetota</taxon>
        <taxon>Actinomycetes</taxon>
        <taxon>Propionibacteriales</taxon>
        <taxon>Propionibacteriaceae</taxon>
        <taxon>Tessaracoccus</taxon>
    </lineage>
</organism>
<keyword evidence="2" id="KW-1185">Reference proteome</keyword>
<accession>A0A1Q2CBJ7</accession>
<dbReference type="SUPFAM" id="SSF54593">
    <property type="entry name" value="Glyoxalase/Bleomycin resistance protein/Dihydroxybiphenyl dioxygenase"/>
    <property type="match status" value="1"/>
</dbReference>
<dbReference type="AlphaFoldDB" id="A0A1Q2CBJ7"/>
<proteinExistence type="predicted"/>